<dbReference type="InterPro" id="IPR027417">
    <property type="entry name" value="P-loop_NTPase"/>
</dbReference>
<dbReference type="InterPro" id="IPR017871">
    <property type="entry name" value="ABC_transporter-like_CS"/>
</dbReference>
<sequence>MLKVEHVSIQYHERKVVNDISFEVPKGEFFGIVGPNGSGKSTLMNAINGSLKLAQGSITLHGKNISSYPSKELAKRMAVLPQMSELSFHYDVREIVSLGRYPYQKGWLQQLTKKDEEVIEQALIDTNIQSFQHKLLHTLSGGERQRVLLARALAQQPEVLLLDEPTNHLDLSHQMSLLNALKNLTEETGLTVIAVLHDLNLASLYCDRLLLMDDGREVDLADTNLVMNEVQLKKVYNASIQRYEHPSIAKPLITLEPFEKEGGNKLINSLYISEKEGYFEIESEHMWKFYSNFSNSGWSQSFGLNEANAKGEQLGVFSIEGTIVKSIQLKASIGTTEILVVGSLEQSKQQNSKLHLFVFIEGVLSERAFSQALILVTEAKTSAFLSVGNQKSLVQGNPESLVIAASQTGETMNDFYQKKMVHLELAEAITQTMNSLFAKEEFLEC</sequence>
<dbReference type="InterPro" id="IPR003439">
    <property type="entry name" value="ABC_transporter-like_ATP-bd"/>
</dbReference>
<evidence type="ECO:0000256" key="2">
    <source>
        <dbReference type="ARBA" id="ARBA00022741"/>
    </source>
</evidence>
<dbReference type="Gene3D" id="3.40.50.300">
    <property type="entry name" value="P-loop containing nucleotide triphosphate hydrolases"/>
    <property type="match status" value="1"/>
</dbReference>
<dbReference type="NCBIfam" id="NF010068">
    <property type="entry name" value="PRK13548.1"/>
    <property type="match status" value="1"/>
</dbReference>
<dbReference type="AlphaFoldDB" id="J8TMH6"/>
<dbReference type="GO" id="GO:0005524">
    <property type="term" value="F:ATP binding"/>
    <property type="evidence" value="ECO:0007669"/>
    <property type="project" value="UniProtKB-KW"/>
</dbReference>
<evidence type="ECO:0000313" key="8">
    <source>
        <dbReference type="Proteomes" id="UP000297014"/>
    </source>
</evidence>
<dbReference type="PANTHER" id="PTHR42794">
    <property type="entry name" value="HEMIN IMPORT ATP-BINDING PROTEIN HMUV"/>
    <property type="match status" value="1"/>
</dbReference>
<evidence type="ECO:0000256" key="3">
    <source>
        <dbReference type="ARBA" id="ARBA00022840"/>
    </source>
</evidence>
<dbReference type="EMBL" id="JX399558">
    <property type="protein sequence ID" value="AFV25981.1"/>
    <property type="molecule type" value="Genomic_DNA"/>
</dbReference>
<dbReference type="Pfam" id="PF00005">
    <property type="entry name" value="ABC_tran"/>
    <property type="match status" value="1"/>
</dbReference>
<dbReference type="PANTHER" id="PTHR42794:SF1">
    <property type="entry name" value="HEMIN IMPORT ATP-BINDING PROTEIN HMUV"/>
    <property type="match status" value="1"/>
</dbReference>
<dbReference type="OrthoDB" id="9787851at2"/>
<feature type="domain" description="ABC transporter" evidence="5">
    <location>
        <begin position="2"/>
        <end position="239"/>
    </location>
</feature>
<evidence type="ECO:0000259" key="5">
    <source>
        <dbReference type="PROSITE" id="PS50893"/>
    </source>
</evidence>
<dbReference type="SUPFAM" id="SSF52540">
    <property type="entry name" value="P-loop containing nucleoside triphosphate hydrolases"/>
    <property type="match status" value="1"/>
</dbReference>
<dbReference type="GO" id="GO:0016887">
    <property type="term" value="F:ATP hydrolysis activity"/>
    <property type="evidence" value="ECO:0007669"/>
    <property type="project" value="InterPro"/>
</dbReference>
<evidence type="ECO:0000256" key="1">
    <source>
        <dbReference type="ARBA" id="ARBA00022448"/>
    </source>
</evidence>
<dbReference type="PROSITE" id="PS50893">
    <property type="entry name" value="ABC_TRANSPORTER_2"/>
    <property type="match status" value="1"/>
</dbReference>
<dbReference type="RefSeq" id="WP_003324488.1">
    <property type="nucleotide sequence ID" value="NZ_ALPT02000008.1"/>
</dbReference>
<evidence type="ECO:0000313" key="7">
    <source>
        <dbReference type="EMBL" id="THG89190.1"/>
    </source>
</evidence>
<evidence type="ECO:0000313" key="6">
    <source>
        <dbReference type="EMBL" id="AFV25981.1"/>
    </source>
</evidence>
<reference evidence="6" key="1">
    <citation type="submission" date="2012-07" db="EMBL/GenBank/DDBJ databases">
        <title>A Draft Genome for Bacillus alcalophilus strain ATCC 27647.</title>
        <authorList>
            <person name="Attie O."/>
            <person name="Jayaprakash A."/>
            <person name="Sachidanandam R."/>
            <person name="Shah H."/>
            <person name="Paulsen I."/>
            <person name="Morino M."/>
            <person name="Ito M."/>
            <person name="Krulwich T."/>
        </authorList>
    </citation>
    <scope>NUCLEOTIDE SEQUENCE</scope>
    <source>
        <strain evidence="6">ATCC 27647</strain>
    </source>
</reference>
<keyword evidence="2" id="KW-0547">Nucleotide-binding</keyword>
<dbReference type="Proteomes" id="UP000297014">
    <property type="component" value="Unassembled WGS sequence"/>
</dbReference>
<dbReference type="CDD" id="cd03214">
    <property type="entry name" value="ABC_Iron-Siderophores_B12_Hemin"/>
    <property type="match status" value="1"/>
</dbReference>
<organism evidence="6">
    <name type="scientific">Alkalihalobacillus alcalophilus ATCC 27647 = CGMCC 1.3604</name>
    <dbReference type="NCBI Taxonomy" id="1218173"/>
    <lineage>
        <taxon>Bacteria</taxon>
        <taxon>Bacillati</taxon>
        <taxon>Bacillota</taxon>
        <taxon>Bacilli</taxon>
        <taxon>Bacillales</taxon>
        <taxon>Bacillaceae</taxon>
        <taxon>Alkalihalobacillus</taxon>
    </lineage>
</organism>
<dbReference type="PROSITE" id="PS00211">
    <property type="entry name" value="ABC_TRANSPORTER_1"/>
    <property type="match status" value="1"/>
</dbReference>
<dbReference type="FunFam" id="3.40.50.300:FF:000134">
    <property type="entry name" value="Iron-enterobactin ABC transporter ATP-binding protein"/>
    <property type="match status" value="1"/>
</dbReference>
<reference evidence="7 8" key="2">
    <citation type="submission" date="2014-01" db="EMBL/GenBank/DDBJ databases">
        <title>Draft genome sequencing of Bacillus alcalophilus CGMCC 1.3604.</title>
        <authorList>
            <person name="Yang J."/>
            <person name="Diao L."/>
            <person name="Yang S."/>
        </authorList>
    </citation>
    <scope>NUCLEOTIDE SEQUENCE [LARGE SCALE GENOMIC DNA]</scope>
    <source>
        <strain evidence="7 8">CGMCC 1.3604</strain>
    </source>
</reference>
<protein>
    <submittedName>
        <fullName evidence="6">Cobalamin/Fe3+-siderophores transporter</fullName>
    </submittedName>
</protein>
<dbReference type="SMART" id="SM00382">
    <property type="entry name" value="AAA"/>
    <property type="match status" value="1"/>
</dbReference>
<evidence type="ECO:0000256" key="4">
    <source>
        <dbReference type="ARBA" id="ARBA00022967"/>
    </source>
</evidence>
<dbReference type="EMBL" id="JALP01000256">
    <property type="protein sequence ID" value="THG89190.1"/>
    <property type="molecule type" value="Genomic_DNA"/>
</dbReference>
<gene>
    <name evidence="7" type="ORF">AJ85_19245</name>
    <name evidence="6" type="ORF">BalcAV3991</name>
</gene>
<proteinExistence type="predicted"/>
<accession>J8TMH6</accession>
<keyword evidence="4" id="KW-1278">Translocase</keyword>
<dbReference type="InterPro" id="IPR003593">
    <property type="entry name" value="AAA+_ATPase"/>
</dbReference>
<keyword evidence="1" id="KW-0813">Transport</keyword>
<keyword evidence="3" id="KW-0067">ATP-binding</keyword>
<name>J8TMH6_ALKAL</name>